<evidence type="ECO:0000313" key="3">
    <source>
        <dbReference type="EMBL" id="MED6125004.1"/>
    </source>
</evidence>
<keyword evidence="4" id="KW-1185">Reference proteome</keyword>
<dbReference type="EMBL" id="JASCZI010030835">
    <property type="protein sequence ID" value="MED6125004.1"/>
    <property type="molecule type" value="Genomic_DNA"/>
</dbReference>
<feature type="coiled-coil region" evidence="1">
    <location>
        <begin position="429"/>
        <end position="473"/>
    </location>
</feature>
<feature type="region of interest" description="Disordered" evidence="2">
    <location>
        <begin position="243"/>
        <end position="322"/>
    </location>
</feature>
<accession>A0ABU6RM23</accession>
<sequence>MTKKKSCQNVRVPRVLSAAESDLYGWVDEEVFSQPSVVVADTLPELRHEMRLTARPIERLRGILCWRQLALPIGCPSRLWRIGLTSCANQLHLNGWDFLRMFEHVCLHFGFRPSWCVFFYIYQLHALPLGKGFMSFRAHQGQKLFYTFEESVQEFKWHYFKVLPLPGSWPFWLDDEGTPFPRVYWNSEVGDYRIDTLDPLETLAFEFLQSLPTGLLGDMEKQSRFDRLRAKMAESILPVPPAPAAAAGASTSIPAAPAPQGPSFSVAKAKKKPSVASSNKPFSVEREEVAKEDPSADLRQKRRKRKAQKSSPEEAALGANSAWEHKGALDSGLTQGPLREVLGPVVPEQLLGTAQQLACKLTACLQVGIENTFSAKLKMEKELAATKDRVNVLTAKRDSAKGERLSALARMKEVEEGSKVQAVELQSCHSALDQEMEKVESLIRSLEQKQTALDEAEAAADHWRQEWKALAEETGKMVQETFDILMDQVHHPNPAVDYSMITLDTRWDPKGKRIYKPKAATEE</sequence>
<comment type="caution">
    <text evidence="3">The sequence shown here is derived from an EMBL/GenBank/DDBJ whole genome shotgun (WGS) entry which is preliminary data.</text>
</comment>
<dbReference type="Proteomes" id="UP001341840">
    <property type="component" value="Unassembled WGS sequence"/>
</dbReference>
<name>A0ABU6RM23_9FABA</name>
<evidence type="ECO:0000256" key="2">
    <source>
        <dbReference type="SAM" id="MobiDB-lite"/>
    </source>
</evidence>
<proteinExistence type="predicted"/>
<feature type="compositionally biased region" description="Low complexity" evidence="2">
    <location>
        <begin position="244"/>
        <end position="255"/>
    </location>
</feature>
<reference evidence="3 4" key="1">
    <citation type="journal article" date="2023" name="Plants (Basel)">
        <title>Bridging the Gap: Combining Genomics and Transcriptomics Approaches to Understand Stylosanthes scabra, an Orphan Legume from the Brazilian Caatinga.</title>
        <authorList>
            <person name="Ferreira-Neto J.R.C."/>
            <person name="da Silva M.D."/>
            <person name="Binneck E."/>
            <person name="de Melo N.F."/>
            <person name="da Silva R.H."/>
            <person name="de Melo A.L.T.M."/>
            <person name="Pandolfi V."/>
            <person name="Bustamante F.O."/>
            <person name="Brasileiro-Vidal A.C."/>
            <person name="Benko-Iseppon A.M."/>
        </authorList>
    </citation>
    <scope>NUCLEOTIDE SEQUENCE [LARGE SCALE GENOMIC DNA]</scope>
    <source>
        <tissue evidence="3">Leaves</tissue>
    </source>
</reference>
<evidence type="ECO:0000313" key="4">
    <source>
        <dbReference type="Proteomes" id="UP001341840"/>
    </source>
</evidence>
<organism evidence="3 4">
    <name type="scientific">Stylosanthes scabra</name>
    <dbReference type="NCBI Taxonomy" id="79078"/>
    <lineage>
        <taxon>Eukaryota</taxon>
        <taxon>Viridiplantae</taxon>
        <taxon>Streptophyta</taxon>
        <taxon>Embryophyta</taxon>
        <taxon>Tracheophyta</taxon>
        <taxon>Spermatophyta</taxon>
        <taxon>Magnoliopsida</taxon>
        <taxon>eudicotyledons</taxon>
        <taxon>Gunneridae</taxon>
        <taxon>Pentapetalae</taxon>
        <taxon>rosids</taxon>
        <taxon>fabids</taxon>
        <taxon>Fabales</taxon>
        <taxon>Fabaceae</taxon>
        <taxon>Papilionoideae</taxon>
        <taxon>50 kb inversion clade</taxon>
        <taxon>dalbergioids sensu lato</taxon>
        <taxon>Dalbergieae</taxon>
        <taxon>Pterocarpus clade</taxon>
        <taxon>Stylosanthes</taxon>
    </lineage>
</organism>
<feature type="compositionally biased region" description="Basic and acidic residues" evidence="2">
    <location>
        <begin position="283"/>
        <end position="299"/>
    </location>
</feature>
<evidence type="ECO:0008006" key="5">
    <source>
        <dbReference type="Google" id="ProtNLM"/>
    </source>
</evidence>
<gene>
    <name evidence="3" type="ORF">PIB30_064388</name>
</gene>
<protein>
    <recommendedName>
        <fullName evidence="5">Transposase (Putative), gypsy type</fullName>
    </recommendedName>
</protein>
<dbReference type="SUPFAM" id="SSF57997">
    <property type="entry name" value="Tropomyosin"/>
    <property type="match status" value="1"/>
</dbReference>
<evidence type="ECO:0000256" key="1">
    <source>
        <dbReference type="SAM" id="Coils"/>
    </source>
</evidence>
<keyword evidence="1" id="KW-0175">Coiled coil</keyword>